<protein>
    <submittedName>
        <fullName evidence="1">Uncharacterized protein</fullName>
    </submittedName>
</protein>
<organism evidence="1 2">
    <name type="scientific">Ricinus communis</name>
    <name type="common">Castor bean</name>
    <dbReference type="NCBI Taxonomy" id="3988"/>
    <lineage>
        <taxon>Eukaryota</taxon>
        <taxon>Viridiplantae</taxon>
        <taxon>Streptophyta</taxon>
        <taxon>Embryophyta</taxon>
        <taxon>Tracheophyta</taxon>
        <taxon>Spermatophyta</taxon>
        <taxon>Magnoliopsida</taxon>
        <taxon>eudicotyledons</taxon>
        <taxon>Gunneridae</taxon>
        <taxon>Pentapetalae</taxon>
        <taxon>rosids</taxon>
        <taxon>fabids</taxon>
        <taxon>Malpighiales</taxon>
        <taxon>Euphorbiaceae</taxon>
        <taxon>Acalyphoideae</taxon>
        <taxon>Acalypheae</taxon>
        <taxon>Ricinus</taxon>
    </lineage>
</organism>
<proteinExistence type="predicted"/>
<dbReference type="OMA" id="YSKMEID"/>
<dbReference type="Proteomes" id="UP000008311">
    <property type="component" value="Unassembled WGS sequence"/>
</dbReference>
<dbReference type="EMBL" id="EQ973828">
    <property type="protein sequence ID" value="EEF43883.1"/>
    <property type="molecule type" value="Genomic_DNA"/>
</dbReference>
<dbReference type="PANTHER" id="PTHR35687:SF1">
    <property type="entry name" value="OS07G0516700 PROTEIN"/>
    <property type="match status" value="1"/>
</dbReference>
<dbReference type="PANTHER" id="PTHR35687">
    <property type="entry name" value="OS07G0516700 PROTEIN"/>
    <property type="match status" value="1"/>
</dbReference>
<gene>
    <name evidence="1" type="ORF">RCOM_0905050</name>
</gene>
<keyword evidence="2" id="KW-1185">Reference proteome</keyword>
<reference evidence="2" key="1">
    <citation type="journal article" date="2010" name="Nat. Biotechnol.">
        <title>Draft genome sequence of the oilseed species Ricinus communis.</title>
        <authorList>
            <person name="Chan A.P."/>
            <person name="Crabtree J."/>
            <person name="Zhao Q."/>
            <person name="Lorenzi H."/>
            <person name="Orvis J."/>
            <person name="Puiu D."/>
            <person name="Melake-Berhan A."/>
            <person name="Jones K.M."/>
            <person name="Redman J."/>
            <person name="Chen G."/>
            <person name="Cahoon E.B."/>
            <person name="Gedil M."/>
            <person name="Stanke M."/>
            <person name="Haas B.J."/>
            <person name="Wortman J.R."/>
            <person name="Fraser-Liggett C.M."/>
            <person name="Ravel J."/>
            <person name="Rabinowicz P.D."/>
        </authorList>
    </citation>
    <scope>NUCLEOTIDE SEQUENCE [LARGE SCALE GENOMIC DNA]</scope>
    <source>
        <strain evidence="2">cv. Hale</strain>
    </source>
</reference>
<dbReference type="eggNOG" id="ENOG502S4N4">
    <property type="taxonomic scope" value="Eukaryota"/>
</dbReference>
<dbReference type="AlphaFoldDB" id="B9RXM7"/>
<dbReference type="InParanoid" id="B9RXM7"/>
<evidence type="ECO:0000313" key="1">
    <source>
        <dbReference type="EMBL" id="EEF43883.1"/>
    </source>
</evidence>
<sequence length="110" mass="12781">MSTAVMMKKSYGYSKLDKEDPEEIIHRRAQFLIYKALKQADSRRKPSFSRIRMCRLKVKIGRKLKRLRKSMLLSISAARIRIYKQIVNQLKRLFSSGDAIATLPTLLALP</sequence>
<evidence type="ECO:0000313" key="2">
    <source>
        <dbReference type="Proteomes" id="UP000008311"/>
    </source>
</evidence>
<accession>B9RXM7</accession>
<dbReference type="OrthoDB" id="1909082at2759"/>
<dbReference type="FunCoup" id="B9RXM7">
    <property type="interactions" value="54"/>
</dbReference>
<dbReference type="KEGG" id="rcu:8284213"/>
<name>B9RXM7_RICCO</name>